<dbReference type="Gene3D" id="3.90.550.10">
    <property type="entry name" value="Spore Coat Polysaccharide Biosynthesis Protein SpsA, Chain A"/>
    <property type="match status" value="1"/>
</dbReference>
<dbReference type="InterPro" id="IPR029044">
    <property type="entry name" value="Nucleotide-diphossugar_trans"/>
</dbReference>
<keyword evidence="2" id="KW-1185">Reference proteome</keyword>
<dbReference type="AlphaFoldDB" id="A0A074N2J5"/>
<accession>A0A074N2J5</accession>
<dbReference type="SUPFAM" id="SSF53448">
    <property type="entry name" value="Nucleotide-diphospho-sugar transferases"/>
    <property type="match status" value="1"/>
</dbReference>
<protein>
    <recommendedName>
        <fullName evidence="3">MobA-like NTP transferase domain-containing protein</fullName>
    </recommendedName>
</protein>
<evidence type="ECO:0000313" key="1">
    <source>
        <dbReference type="EMBL" id="KEO99065.1"/>
    </source>
</evidence>
<name>A0A074N2J5_9SPHN</name>
<sequence>MRVVVPLAGPDFIRPDGSVKAELIVQGQPMLRAALRSRPWAADVAPERHVFVMADRPETRAFATGSLARWYPGAAQVFLGQYTRGAALSAMAGVAMSIADDGPLIVDLADILYASDLNPGAVFSRDSDCGAIALAFQSRSPSYSYLRLDHDGMVVEAAEKRVISSNASAGTYVFADVSVYLTAMAHALRDFDKQQHNGLLYVCPLFNGVLAAGYNVELAPVTEVVDIKQGDFQ</sequence>
<proteinExistence type="predicted"/>
<dbReference type="Proteomes" id="UP000027866">
    <property type="component" value="Unassembled WGS sequence"/>
</dbReference>
<evidence type="ECO:0000313" key="2">
    <source>
        <dbReference type="Proteomes" id="UP000027866"/>
    </source>
</evidence>
<dbReference type="OrthoDB" id="7301503at2"/>
<gene>
    <name evidence="1" type="ORF">EH32_08155</name>
</gene>
<evidence type="ECO:0008006" key="3">
    <source>
        <dbReference type="Google" id="ProtNLM"/>
    </source>
</evidence>
<reference evidence="1 2" key="1">
    <citation type="submission" date="2014-04" db="EMBL/GenBank/DDBJ databases">
        <title>A comprehensive comparison of genomes of Erythrobacter spp. Strains.</title>
        <authorList>
            <person name="Zheng Q."/>
        </authorList>
    </citation>
    <scope>NUCLEOTIDE SEQUENCE [LARGE SCALE GENOMIC DNA]</scope>
    <source>
        <strain evidence="1 2">DSM 8509</strain>
    </source>
</reference>
<dbReference type="EMBL" id="JMIX01000003">
    <property type="protein sequence ID" value="KEO99065.1"/>
    <property type="molecule type" value="Genomic_DNA"/>
</dbReference>
<comment type="caution">
    <text evidence="1">The sequence shown here is derived from an EMBL/GenBank/DDBJ whole genome shotgun (WGS) entry which is preliminary data.</text>
</comment>
<organism evidence="1 2">
    <name type="scientific">Erythrobacter litoralis</name>
    <dbReference type="NCBI Taxonomy" id="39960"/>
    <lineage>
        <taxon>Bacteria</taxon>
        <taxon>Pseudomonadati</taxon>
        <taxon>Pseudomonadota</taxon>
        <taxon>Alphaproteobacteria</taxon>
        <taxon>Sphingomonadales</taxon>
        <taxon>Erythrobacteraceae</taxon>
        <taxon>Erythrobacter/Porphyrobacter group</taxon>
        <taxon>Erythrobacter</taxon>
    </lineage>
</organism>